<feature type="coiled-coil region" evidence="2">
    <location>
        <begin position="327"/>
        <end position="354"/>
    </location>
</feature>
<dbReference type="InterPro" id="IPR036871">
    <property type="entry name" value="PX_dom_sf"/>
</dbReference>
<feature type="domain" description="RGS" evidence="4">
    <location>
        <begin position="381"/>
        <end position="493"/>
    </location>
</feature>
<evidence type="ECO:0000256" key="1">
    <source>
        <dbReference type="ARBA" id="ARBA00010883"/>
    </source>
</evidence>
<accession>A0A811K6E7</accession>
<dbReference type="SMART" id="SM00313">
    <property type="entry name" value="PXA"/>
    <property type="match status" value="1"/>
</dbReference>
<feature type="transmembrane region" description="Helical" evidence="3">
    <location>
        <begin position="6"/>
        <end position="22"/>
    </location>
</feature>
<keyword evidence="3" id="KW-0472">Membrane</keyword>
<dbReference type="PROSITE" id="PS50132">
    <property type="entry name" value="RGS"/>
    <property type="match status" value="1"/>
</dbReference>
<evidence type="ECO:0008006" key="9">
    <source>
        <dbReference type="Google" id="ProtNLM"/>
    </source>
</evidence>
<dbReference type="InterPro" id="IPR044926">
    <property type="entry name" value="RGS_subdomain_2"/>
</dbReference>
<sequence length="909" mass="104986">MEMNVLNLKYLLIVSLLCVLFYNWIVNLLIICFVLILAVTGFILSVFYIGKYTDKDVSLNIVEDSQFRSYLEDFVEQKRTYLSDRIDYFVVTGSPQLDDLIHQILDNLIKSYIDPWYTQLSKNRSFPNSLKRCACRALAVLSERLKRVDWTVLLTRQLVDDVASHFRLFRLARERRMEQEQKVKDGLQSKAEDIESIFFDLELEMEVMYCRDLISTSLAYESACLHDLTDILLFLLMPSEDFRSRPLRFLIREILIGRVIVPLLNKICDPTFINSCIMVMLSDVNLTADDFLMVVQRCRSIQDLEVILEAAFDEKSALCSRDNSTQVEDIKKEIQALTSLIDLIKRRMKRLQETVVKAEEPVEILNELIDSDRVILPITVVLTNVTAVTFFSDYLASVGYQHYLDCYLAIEGFKSSVAHQLRAMAGGVSRDPDFQETMKEASLFLYSQYLADNAPRKVPLDDVLVNTFLVRMRNDEPSDSWFDHIQTEIINMLLSEKLFYIAFTQSEFYDNMLRELEISNNIEQHEDHENMYILPKGYRLVAEVEMLGVGRQNKVSGVQFYAVYNVRVTRASDNGEVISSWNVIRRYSDFYNFNSFIQNKYPSLRKIDFPGKKTFNNLKQKFLEKRCKDLNGYMQKITSPVILSETTGLLEDLLDFLNQKTYMGMSPKLPKKIVTAMVTPIMDKVRAIKTVVTNVPDQMSKMGNEINRAASSIMRSNSNVRYSEMDLRRVAATLDLEGDDESIPLRVLLLLVNELFGLDGRNQWFKSRVIAAVRHFLHAAFGTSLNRSIISFVEQKTSEQNVAKYLTMLRNNLQTHKRKDQHKVDSTKTRILSQTLMFAALPPELKFVFGSSSSLNAVSNLSTMIRQRSLNRRLCYVLLERLLLTLFPEGNFPKVLAKLHSKSPRFVDA</sequence>
<dbReference type="Proteomes" id="UP000783686">
    <property type="component" value="Unassembled WGS sequence"/>
</dbReference>
<keyword evidence="8" id="KW-1185">Reference proteome</keyword>
<dbReference type="EMBL" id="CAJFDH010000002">
    <property type="protein sequence ID" value="CAD5210940.1"/>
    <property type="molecule type" value="Genomic_DNA"/>
</dbReference>
<dbReference type="Pfam" id="PF00615">
    <property type="entry name" value="RGS"/>
    <property type="match status" value="1"/>
</dbReference>
<dbReference type="InterPro" id="IPR013937">
    <property type="entry name" value="Sorting_nexin_C"/>
</dbReference>
<name>A0A811K6E7_9BILA</name>
<dbReference type="SUPFAM" id="SSF48097">
    <property type="entry name" value="Regulator of G-protein signaling, RGS"/>
    <property type="match status" value="1"/>
</dbReference>
<comment type="similarity">
    <text evidence="1">Belongs to the sorting nexin family.</text>
</comment>
<feature type="transmembrane region" description="Helical" evidence="3">
    <location>
        <begin position="29"/>
        <end position="50"/>
    </location>
</feature>
<dbReference type="PANTHER" id="PTHR22775:SF3">
    <property type="entry name" value="SORTING NEXIN-13"/>
    <property type="match status" value="1"/>
</dbReference>
<dbReference type="Gene3D" id="1.10.167.10">
    <property type="entry name" value="Regulator of G-protein Signalling 4, domain 2"/>
    <property type="match status" value="1"/>
</dbReference>
<organism evidence="7 8">
    <name type="scientific">Bursaphelenchus okinawaensis</name>
    <dbReference type="NCBI Taxonomy" id="465554"/>
    <lineage>
        <taxon>Eukaryota</taxon>
        <taxon>Metazoa</taxon>
        <taxon>Ecdysozoa</taxon>
        <taxon>Nematoda</taxon>
        <taxon>Chromadorea</taxon>
        <taxon>Rhabditida</taxon>
        <taxon>Tylenchina</taxon>
        <taxon>Tylenchomorpha</taxon>
        <taxon>Aphelenchoidea</taxon>
        <taxon>Aphelenchoididae</taxon>
        <taxon>Bursaphelenchus</taxon>
    </lineage>
</organism>
<dbReference type="OrthoDB" id="5838744at2759"/>
<dbReference type="PROSITE" id="PS50195">
    <property type="entry name" value="PX"/>
    <property type="match status" value="1"/>
</dbReference>
<dbReference type="SMART" id="SM00315">
    <property type="entry name" value="RGS"/>
    <property type="match status" value="1"/>
</dbReference>
<proteinExistence type="inferred from homology"/>
<dbReference type="InterPro" id="IPR001683">
    <property type="entry name" value="PX_dom"/>
</dbReference>
<evidence type="ECO:0000313" key="7">
    <source>
        <dbReference type="EMBL" id="CAD5210940.1"/>
    </source>
</evidence>
<evidence type="ECO:0000256" key="3">
    <source>
        <dbReference type="SAM" id="Phobius"/>
    </source>
</evidence>
<keyword evidence="3" id="KW-0812">Transmembrane</keyword>
<dbReference type="GO" id="GO:0035091">
    <property type="term" value="F:phosphatidylinositol binding"/>
    <property type="evidence" value="ECO:0007669"/>
    <property type="project" value="InterPro"/>
</dbReference>
<evidence type="ECO:0000259" key="4">
    <source>
        <dbReference type="PROSITE" id="PS50132"/>
    </source>
</evidence>
<comment type="caution">
    <text evidence="7">The sequence shown here is derived from an EMBL/GenBank/DDBJ whole genome shotgun (WGS) entry which is preliminary data.</text>
</comment>
<dbReference type="Pfam" id="PF02194">
    <property type="entry name" value="PXA"/>
    <property type="match status" value="1"/>
</dbReference>
<dbReference type="Pfam" id="PF08628">
    <property type="entry name" value="Nexin_C"/>
    <property type="match status" value="1"/>
</dbReference>
<dbReference type="EMBL" id="CAJFCW020000002">
    <property type="protein sequence ID" value="CAG9092402.1"/>
    <property type="molecule type" value="Genomic_DNA"/>
</dbReference>
<gene>
    <name evidence="7" type="ORF">BOKJ2_LOCUS3445</name>
</gene>
<dbReference type="Pfam" id="PF00787">
    <property type="entry name" value="PX"/>
    <property type="match status" value="1"/>
</dbReference>
<dbReference type="InterPro" id="IPR016137">
    <property type="entry name" value="RGS"/>
</dbReference>
<dbReference type="PROSITE" id="PS51207">
    <property type="entry name" value="PXA"/>
    <property type="match status" value="1"/>
</dbReference>
<evidence type="ECO:0000259" key="5">
    <source>
        <dbReference type="PROSITE" id="PS50195"/>
    </source>
</evidence>
<reference evidence="7" key="1">
    <citation type="submission" date="2020-09" db="EMBL/GenBank/DDBJ databases">
        <authorList>
            <person name="Kikuchi T."/>
        </authorList>
    </citation>
    <scope>NUCLEOTIDE SEQUENCE</scope>
    <source>
        <strain evidence="7">SH1</strain>
    </source>
</reference>
<evidence type="ECO:0000313" key="8">
    <source>
        <dbReference type="Proteomes" id="UP000614601"/>
    </source>
</evidence>
<feature type="domain" description="PX" evidence="5">
    <location>
        <begin position="542"/>
        <end position="660"/>
    </location>
</feature>
<dbReference type="PANTHER" id="PTHR22775">
    <property type="entry name" value="SORTING NEXIN"/>
    <property type="match status" value="1"/>
</dbReference>
<dbReference type="SUPFAM" id="SSF64268">
    <property type="entry name" value="PX domain"/>
    <property type="match status" value="1"/>
</dbReference>
<dbReference type="InterPro" id="IPR003114">
    <property type="entry name" value="Phox_assoc"/>
</dbReference>
<dbReference type="Gene3D" id="3.30.1520.10">
    <property type="entry name" value="Phox-like domain"/>
    <property type="match status" value="1"/>
</dbReference>
<dbReference type="AlphaFoldDB" id="A0A811K6E7"/>
<feature type="domain" description="PXA" evidence="6">
    <location>
        <begin position="94"/>
        <end position="285"/>
    </location>
</feature>
<dbReference type="Proteomes" id="UP000614601">
    <property type="component" value="Unassembled WGS sequence"/>
</dbReference>
<evidence type="ECO:0000259" key="6">
    <source>
        <dbReference type="PROSITE" id="PS51207"/>
    </source>
</evidence>
<protein>
    <recommendedName>
        <fullName evidence="9">PXA domain-containing protein</fullName>
    </recommendedName>
</protein>
<keyword evidence="3" id="KW-1133">Transmembrane helix</keyword>
<dbReference type="SMART" id="SM00312">
    <property type="entry name" value="PX"/>
    <property type="match status" value="1"/>
</dbReference>
<dbReference type="GO" id="GO:0005769">
    <property type="term" value="C:early endosome"/>
    <property type="evidence" value="ECO:0007669"/>
    <property type="project" value="TreeGrafter"/>
</dbReference>
<dbReference type="InterPro" id="IPR036305">
    <property type="entry name" value="RGS_sf"/>
</dbReference>
<keyword evidence="2" id="KW-0175">Coiled coil</keyword>
<evidence type="ECO:0000256" key="2">
    <source>
        <dbReference type="SAM" id="Coils"/>
    </source>
</evidence>